<evidence type="ECO:0000256" key="4">
    <source>
        <dbReference type="ARBA" id="ARBA00022989"/>
    </source>
</evidence>
<accession>A0A1H0INB2</accession>
<gene>
    <name evidence="9" type="ORF">SAMN05216259_10945</name>
</gene>
<comment type="subcellular location">
    <subcellularLocation>
        <location evidence="1">Cell membrane</location>
        <topology evidence="1">Multi-pass membrane protein</topology>
    </subcellularLocation>
</comment>
<keyword evidence="10" id="KW-1185">Reference proteome</keyword>
<keyword evidence="5 7" id="KW-0472">Membrane</keyword>
<feature type="region of interest" description="Disordered" evidence="6">
    <location>
        <begin position="67"/>
        <end position="132"/>
    </location>
</feature>
<evidence type="ECO:0000256" key="2">
    <source>
        <dbReference type="ARBA" id="ARBA00022475"/>
    </source>
</evidence>
<keyword evidence="2" id="KW-1003">Cell membrane</keyword>
<evidence type="ECO:0000313" key="9">
    <source>
        <dbReference type="EMBL" id="SDO32790.1"/>
    </source>
</evidence>
<dbReference type="Proteomes" id="UP000199341">
    <property type="component" value="Unassembled WGS sequence"/>
</dbReference>
<dbReference type="OrthoDB" id="3298527at2"/>
<evidence type="ECO:0000259" key="8">
    <source>
        <dbReference type="Pfam" id="PF13396"/>
    </source>
</evidence>
<keyword evidence="3 7" id="KW-0812">Transmembrane</keyword>
<organism evidence="9 10">
    <name type="scientific">Actinacidiphila guanduensis</name>
    <dbReference type="NCBI Taxonomy" id="310781"/>
    <lineage>
        <taxon>Bacteria</taxon>
        <taxon>Bacillati</taxon>
        <taxon>Actinomycetota</taxon>
        <taxon>Actinomycetes</taxon>
        <taxon>Kitasatosporales</taxon>
        <taxon>Streptomycetaceae</taxon>
        <taxon>Actinacidiphila</taxon>
    </lineage>
</organism>
<evidence type="ECO:0000256" key="5">
    <source>
        <dbReference type="ARBA" id="ARBA00023136"/>
    </source>
</evidence>
<proteinExistence type="predicted"/>
<dbReference type="Pfam" id="PF13396">
    <property type="entry name" value="PLDc_N"/>
    <property type="match status" value="1"/>
</dbReference>
<sequence length="132" mass="14641">MRFVPYLLILAVWIHAFVDCLGTPEHQVRRLPKLAWLLIVLLLGPVLIGPLAWLALGRRRGPVLRGEPGRPWQGAYGPDLGGYRGGPADRVRDGLAGPAQRAPEPGADWIPPDDNPEFLRSLDERRKKGTQD</sequence>
<reference evidence="9 10" key="1">
    <citation type="submission" date="2016-10" db="EMBL/GenBank/DDBJ databases">
        <authorList>
            <person name="de Groot N.N."/>
        </authorList>
    </citation>
    <scope>NUCLEOTIDE SEQUENCE [LARGE SCALE GENOMIC DNA]</scope>
    <source>
        <strain evidence="9 10">CGMCC 4.2022</strain>
    </source>
</reference>
<feature type="compositionally biased region" description="Basic and acidic residues" evidence="6">
    <location>
        <begin position="120"/>
        <end position="132"/>
    </location>
</feature>
<evidence type="ECO:0000256" key="6">
    <source>
        <dbReference type="SAM" id="MobiDB-lite"/>
    </source>
</evidence>
<dbReference type="STRING" id="310781.SAMN05216259_10945"/>
<dbReference type="AlphaFoldDB" id="A0A1H0INB2"/>
<protein>
    <submittedName>
        <fullName evidence="9">Phospholipase_D-nuclease N-terminal</fullName>
    </submittedName>
</protein>
<name>A0A1H0INB2_9ACTN</name>
<keyword evidence="4 7" id="KW-1133">Transmembrane helix</keyword>
<evidence type="ECO:0000256" key="1">
    <source>
        <dbReference type="ARBA" id="ARBA00004651"/>
    </source>
</evidence>
<dbReference type="RefSeq" id="WP_093786245.1">
    <property type="nucleotide sequence ID" value="NZ_FNIE01000009.1"/>
</dbReference>
<dbReference type="GO" id="GO:0005886">
    <property type="term" value="C:plasma membrane"/>
    <property type="evidence" value="ECO:0007669"/>
    <property type="project" value="UniProtKB-SubCell"/>
</dbReference>
<dbReference type="EMBL" id="FNIE01000009">
    <property type="protein sequence ID" value="SDO32790.1"/>
    <property type="molecule type" value="Genomic_DNA"/>
</dbReference>
<evidence type="ECO:0000256" key="3">
    <source>
        <dbReference type="ARBA" id="ARBA00022692"/>
    </source>
</evidence>
<evidence type="ECO:0000256" key="7">
    <source>
        <dbReference type="SAM" id="Phobius"/>
    </source>
</evidence>
<feature type="transmembrane region" description="Helical" evidence="7">
    <location>
        <begin position="34"/>
        <end position="56"/>
    </location>
</feature>
<feature type="domain" description="Cardiolipin synthase N-terminal" evidence="8">
    <location>
        <begin position="11"/>
        <end position="58"/>
    </location>
</feature>
<evidence type="ECO:0000313" key="10">
    <source>
        <dbReference type="Proteomes" id="UP000199341"/>
    </source>
</evidence>
<dbReference type="InterPro" id="IPR027379">
    <property type="entry name" value="CLS_N"/>
</dbReference>